<dbReference type="Gene3D" id="3.40.50.1700">
    <property type="entry name" value="Glycoside hydrolase family 3 C-terminal domain"/>
    <property type="match status" value="1"/>
</dbReference>
<proteinExistence type="predicted"/>
<dbReference type="InterPro" id="IPR026891">
    <property type="entry name" value="Fn3-like"/>
</dbReference>
<dbReference type="GO" id="GO:0045493">
    <property type="term" value="P:xylan catabolic process"/>
    <property type="evidence" value="ECO:0007669"/>
    <property type="project" value="InterPro"/>
</dbReference>
<dbReference type="Gene3D" id="2.60.40.10">
    <property type="entry name" value="Immunoglobulins"/>
    <property type="match status" value="1"/>
</dbReference>
<dbReference type="InterPro" id="IPR017853">
    <property type="entry name" value="GH"/>
</dbReference>
<dbReference type="PANTHER" id="PTHR42721">
    <property type="entry name" value="SUGAR HYDROLASE-RELATED"/>
    <property type="match status" value="1"/>
</dbReference>
<keyword evidence="3" id="KW-0326">Glycosidase</keyword>
<dbReference type="SUPFAM" id="SSF52279">
    <property type="entry name" value="Beta-D-glucan exohydrolase, C-terminal domain"/>
    <property type="match status" value="1"/>
</dbReference>
<feature type="signal peptide" evidence="4">
    <location>
        <begin position="1"/>
        <end position="18"/>
    </location>
</feature>
<gene>
    <name evidence="6" type="ORF">LSH36_126g07015</name>
</gene>
<dbReference type="InterPro" id="IPR013783">
    <property type="entry name" value="Ig-like_fold"/>
</dbReference>
<evidence type="ECO:0000256" key="3">
    <source>
        <dbReference type="ARBA" id="ARBA00023295"/>
    </source>
</evidence>
<dbReference type="PANTHER" id="PTHR42721:SF42">
    <property type="entry name" value="FIBRONECTIN TYPE III-LIKE DOMAIN-CONTAINING PROTEIN"/>
    <property type="match status" value="1"/>
</dbReference>
<dbReference type="AlphaFoldDB" id="A0AAD9JXT1"/>
<feature type="chain" id="PRO_5041969804" description="Fibronectin type III-like domain-containing protein" evidence="4">
    <location>
        <begin position="19"/>
        <end position="729"/>
    </location>
</feature>
<dbReference type="Pfam" id="PF01915">
    <property type="entry name" value="Glyco_hydro_3_C"/>
    <property type="match status" value="1"/>
</dbReference>
<comment type="caution">
    <text evidence="6">The sequence shown here is derived from an EMBL/GenBank/DDBJ whole genome shotgun (WGS) entry which is preliminary data.</text>
</comment>
<dbReference type="SMART" id="SM01217">
    <property type="entry name" value="Fn3_like"/>
    <property type="match status" value="1"/>
</dbReference>
<dbReference type="Pfam" id="PF14310">
    <property type="entry name" value="Fn3-like"/>
    <property type="match status" value="1"/>
</dbReference>
<dbReference type="GO" id="GO:0031222">
    <property type="term" value="P:arabinan catabolic process"/>
    <property type="evidence" value="ECO:0007669"/>
    <property type="project" value="TreeGrafter"/>
</dbReference>
<evidence type="ECO:0000256" key="2">
    <source>
        <dbReference type="ARBA" id="ARBA00022801"/>
    </source>
</evidence>
<feature type="domain" description="Fibronectin type III-like" evidence="5">
    <location>
        <begin position="640"/>
        <end position="710"/>
    </location>
</feature>
<keyword evidence="2" id="KW-0378">Hydrolase</keyword>
<evidence type="ECO:0000313" key="6">
    <source>
        <dbReference type="EMBL" id="KAK2160851.1"/>
    </source>
</evidence>
<accession>A0AAD9JXT1</accession>
<organism evidence="6 7">
    <name type="scientific">Paralvinella palmiformis</name>
    <dbReference type="NCBI Taxonomy" id="53620"/>
    <lineage>
        <taxon>Eukaryota</taxon>
        <taxon>Metazoa</taxon>
        <taxon>Spiralia</taxon>
        <taxon>Lophotrochozoa</taxon>
        <taxon>Annelida</taxon>
        <taxon>Polychaeta</taxon>
        <taxon>Sedentaria</taxon>
        <taxon>Canalipalpata</taxon>
        <taxon>Terebellida</taxon>
        <taxon>Terebelliformia</taxon>
        <taxon>Alvinellidae</taxon>
        <taxon>Paralvinella</taxon>
    </lineage>
</organism>
<dbReference type="Pfam" id="PF00933">
    <property type="entry name" value="Glyco_hydro_3"/>
    <property type="match status" value="1"/>
</dbReference>
<sequence length="729" mass="81108">MMILLSPLFVLVWSIVDGTYVIDGPKYPFLDPSLPWDVRVDDLVSRLTLEEIVQQAEALYGPATPAIPRLGIKPYIWVTECLRGQAKSNTTAFPQALGLAASFSGPLVYNMTVALSLEIRAHWNSDVKMGKYVIHKGLSCYSPVINIMRHPLWGRNQETYGEDPYLSGVLAQNFVRGLQGHHPRYIRVSAGCKHFDVHGGPEDIPVSRFSFNAKVSTRDWRMTFLPQFKMCVDAGTYNLMCSYNRLNGVPSCANKRLLTDIARTEWGFRGFVVSDAGAINNIITAHKYLPNATITAATCIKAGCNQELGSGKIFLTQLQAMKEGFLTEKEIRDNIKPLFYTRMRLGEFDPEHLNPYNQINITVIQSPSHRELAIQAATKSVGDYYRMRSTVVSVVYGTVRIVGPFANTTDQLFGDYSSDVMPQYTQTVYDGLTRLADHTRLASGCTKPACTLYNKTAVQEAVVGAEFVVVCLGTGQSLEAEGHDRDTIKLAGQQLQLLQDAVLFASGSPVLLLLFNAGPLDISWAKIFPGVSGILECFFPAQSTGEALFRVLSGVSVPAGRLPATWPTTDNQVPPITDYTMEGRTYRYYKTEPLYPFGYGLSYSKFLYQTLRVQPRIIQPGEDIQVTCQVKNVGRYDAEEVIQIYISWGNKSIPLPKLQLVAFTREMLRAGDSFQFDFTIRAEQMSIWLNDSQGWVILPGVMTVYAGGQQPHQSTSVPSNVLQTAYTIQ</sequence>
<dbReference type="Gene3D" id="3.20.20.300">
    <property type="entry name" value="Glycoside hydrolase, family 3, N-terminal domain"/>
    <property type="match status" value="1"/>
</dbReference>
<evidence type="ECO:0000313" key="7">
    <source>
        <dbReference type="Proteomes" id="UP001208570"/>
    </source>
</evidence>
<keyword evidence="7" id="KW-1185">Reference proteome</keyword>
<dbReference type="SUPFAM" id="SSF51445">
    <property type="entry name" value="(Trans)glycosidases"/>
    <property type="match status" value="1"/>
</dbReference>
<protein>
    <recommendedName>
        <fullName evidence="5">Fibronectin type III-like domain-containing protein</fullName>
    </recommendedName>
</protein>
<dbReference type="EMBL" id="JAODUP010000126">
    <property type="protein sequence ID" value="KAK2160851.1"/>
    <property type="molecule type" value="Genomic_DNA"/>
</dbReference>
<name>A0AAD9JXT1_9ANNE</name>
<keyword evidence="1 4" id="KW-0732">Signal</keyword>
<evidence type="ECO:0000256" key="1">
    <source>
        <dbReference type="ARBA" id="ARBA00022729"/>
    </source>
</evidence>
<reference evidence="6" key="1">
    <citation type="journal article" date="2023" name="Mol. Biol. Evol.">
        <title>Third-Generation Sequencing Reveals the Adaptive Role of the Epigenome in Three Deep-Sea Polychaetes.</title>
        <authorList>
            <person name="Perez M."/>
            <person name="Aroh O."/>
            <person name="Sun Y."/>
            <person name="Lan Y."/>
            <person name="Juniper S.K."/>
            <person name="Young C.R."/>
            <person name="Angers B."/>
            <person name="Qian P.Y."/>
        </authorList>
    </citation>
    <scope>NUCLEOTIDE SEQUENCE</scope>
    <source>
        <strain evidence="6">P08H-3</strain>
    </source>
</reference>
<dbReference type="PRINTS" id="PR00133">
    <property type="entry name" value="GLHYDRLASE3"/>
</dbReference>
<dbReference type="InterPro" id="IPR001764">
    <property type="entry name" value="Glyco_hydro_3_N"/>
</dbReference>
<dbReference type="GO" id="GO:0046556">
    <property type="term" value="F:alpha-L-arabinofuranosidase activity"/>
    <property type="evidence" value="ECO:0007669"/>
    <property type="project" value="TreeGrafter"/>
</dbReference>
<dbReference type="GO" id="GO:0009044">
    <property type="term" value="F:xylan 1,4-beta-xylosidase activity"/>
    <property type="evidence" value="ECO:0007669"/>
    <property type="project" value="InterPro"/>
</dbReference>
<dbReference type="InterPro" id="IPR036881">
    <property type="entry name" value="Glyco_hydro_3_C_sf"/>
</dbReference>
<evidence type="ECO:0000259" key="5">
    <source>
        <dbReference type="SMART" id="SM01217"/>
    </source>
</evidence>
<dbReference type="InterPro" id="IPR036962">
    <property type="entry name" value="Glyco_hydro_3_N_sf"/>
</dbReference>
<evidence type="ECO:0000256" key="4">
    <source>
        <dbReference type="SAM" id="SignalP"/>
    </source>
</evidence>
<dbReference type="InterPro" id="IPR044993">
    <property type="entry name" value="BXL"/>
</dbReference>
<dbReference type="Proteomes" id="UP001208570">
    <property type="component" value="Unassembled WGS sequence"/>
</dbReference>
<dbReference type="InterPro" id="IPR002772">
    <property type="entry name" value="Glyco_hydro_3_C"/>
</dbReference>